<dbReference type="GO" id="GO:0008168">
    <property type="term" value="F:methyltransferase activity"/>
    <property type="evidence" value="ECO:0007669"/>
    <property type="project" value="TreeGrafter"/>
</dbReference>
<evidence type="ECO:0000259" key="1">
    <source>
        <dbReference type="Pfam" id="PF13847"/>
    </source>
</evidence>
<evidence type="ECO:0000313" key="3">
    <source>
        <dbReference type="Proteomes" id="UP000054279"/>
    </source>
</evidence>
<sequence>MSKESGRYLNGHHESVLRSHTWRTATNSAAYLVPYLKPGMKLLDVGCGPGTITADFASLLGPDGTVIGIDSTSGVLTQARETADQRGIQNIEFQVGDIHALQFPDNTFDVVHAHQVLQHISNPILALSEMRRVTKPGGIVAAREFDFSSSVAFPETPGVDRLLHDLYVKVARSVGGEPDAGRCLHFWARKAGFEKSQIKSSASVWCFNTPEEISWWGNLWADRIISSSFSNNAIEKGLSTTEELNEISQAWKDWIKEEDAWFTMMHGEIICTV</sequence>
<dbReference type="AlphaFoldDB" id="A0A0C9V4Q6"/>
<dbReference type="PANTHER" id="PTHR43591:SF24">
    <property type="entry name" value="2-METHOXY-6-POLYPRENYL-1,4-BENZOQUINOL METHYLASE, MITOCHONDRIAL"/>
    <property type="match status" value="1"/>
</dbReference>
<dbReference type="SUPFAM" id="SSF53335">
    <property type="entry name" value="S-adenosyl-L-methionine-dependent methyltransferases"/>
    <property type="match status" value="1"/>
</dbReference>
<accession>A0A0C9V4Q6</accession>
<dbReference type="InterPro" id="IPR025714">
    <property type="entry name" value="Methyltranfer_dom"/>
</dbReference>
<dbReference type="HOGENOM" id="CLU_057148_1_0_1"/>
<dbReference type="EMBL" id="KN837175">
    <property type="protein sequence ID" value="KIJ36692.1"/>
    <property type="molecule type" value="Genomic_DNA"/>
</dbReference>
<proteinExistence type="predicted"/>
<name>A0A0C9V4Q6_SPHS4</name>
<evidence type="ECO:0000313" key="2">
    <source>
        <dbReference type="EMBL" id="KIJ36692.1"/>
    </source>
</evidence>
<protein>
    <recommendedName>
        <fullName evidence="1">Methyltransferase domain-containing protein</fullName>
    </recommendedName>
</protein>
<reference evidence="2 3" key="1">
    <citation type="submission" date="2014-06" db="EMBL/GenBank/DDBJ databases">
        <title>Evolutionary Origins and Diversification of the Mycorrhizal Mutualists.</title>
        <authorList>
            <consortium name="DOE Joint Genome Institute"/>
            <consortium name="Mycorrhizal Genomics Consortium"/>
            <person name="Kohler A."/>
            <person name="Kuo A."/>
            <person name="Nagy L.G."/>
            <person name="Floudas D."/>
            <person name="Copeland A."/>
            <person name="Barry K.W."/>
            <person name="Cichocki N."/>
            <person name="Veneault-Fourrey C."/>
            <person name="LaButti K."/>
            <person name="Lindquist E.A."/>
            <person name="Lipzen A."/>
            <person name="Lundell T."/>
            <person name="Morin E."/>
            <person name="Murat C."/>
            <person name="Riley R."/>
            <person name="Ohm R."/>
            <person name="Sun H."/>
            <person name="Tunlid A."/>
            <person name="Henrissat B."/>
            <person name="Grigoriev I.V."/>
            <person name="Hibbett D.S."/>
            <person name="Martin F."/>
        </authorList>
    </citation>
    <scope>NUCLEOTIDE SEQUENCE [LARGE SCALE GENOMIC DNA]</scope>
    <source>
        <strain evidence="2 3">SS14</strain>
    </source>
</reference>
<organism evidence="2 3">
    <name type="scientific">Sphaerobolus stellatus (strain SS14)</name>
    <dbReference type="NCBI Taxonomy" id="990650"/>
    <lineage>
        <taxon>Eukaryota</taxon>
        <taxon>Fungi</taxon>
        <taxon>Dikarya</taxon>
        <taxon>Basidiomycota</taxon>
        <taxon>Agaricomycotina</taxon>
        <taxon>Agaricomycetes</taxon>
        <taxon>Phallomycetidae</taxon>
        <taxon>Geastrales</taxon>
        <taxon>Sphaerobolaceae</taxon>
        <taxon>Sphaerobolus</taxon>
    </lineage>
</organism>
<keyword evidence="3" id="KW-1185">Reference proteome</keyword>
<gene>
    <name evidence="2" type="ORF">M422DRAFT_211973</name>
</gene>
<dbReference type="PANTHER" id="PTHR43591">
    <property type="entry name" value="METHYLTRANSFERASE"/>
    <property type="match status" value="1"/>
</dbReference>
<dbReference type="Proteomes" id="UP000054279">
    <property type="component" value="Unassembled WGS sequence"/>
</dbReference>
<dbReference type="Pfam" id="PF13847">
    <property type="entry name" value="Methyltransf_31"/>
    <property type="match status" value="1"/>
</dbReference>
<dbReference type="Gene3D" id="3.40.50.150">
    <property type="entry name" value="Vaccinia Virus protein VP39"/>
    <property type="match status" value="1"/>
</dbReference>
<dbReference type="CDD" id="cd02440">
    <property type="entry name" value="AdoMet_MTases"/>
    <property type="match status" value="1"/>
</dbReference>
<dbReference type="OrthoDB" id="10017101at2759"/>
<feature type="domain" description="Methyltransferase" evidence="1">
    <location>
        <begin position="37"/>
        <end position="146"/>
    </location>
</feature>
<dbReference type="InterPro" id="IPR029063">
    <property type="entry name" value="SAM-dependent_MTases_sf"/>
</dbReference>